<reference evidence="2 3" key="1">
    <citation type="submission" date="2023-05" db="EMBL/GenBank/DDBJ databases">
        <title>B98-5 Cell Line De Novo Hybrid Assembly: An Optical Mapping Approach.</title>
        <authorList>
            <person name="Kananen K."/>
            <person name="Auerbach J.A."/>
            <person name="Kautto E."/>
            <person name="Blachly J.S."/>
        </authorList>
    </citation>
    <scope>NUCLEOTIDE SEQUENCE [LARGE SCALE GENOMIC DNA]</scope>
    <source>
        <strain evidence="2">B95-8</strain>
        <tissue evidence="2">Cell line</tissue>
    </source>
</reference>
<feature type="region of interest" description="Disordered" evidence="1">
    <location>
        <begin position="123"/>
        <end position="145"/>
    </location>
</feature>
<sequence length="145" mass="16639">MSLLPYCLHCLTVFCFPLPPPREGFIYNEFLRSTWLQPRVEHRRCQGGLVRIARALNARNIWTLILKVTGRQRLFALKRNESQWLAQRKQVRNTGRMNSVQLWLVGQHWKEVLGTRLRPAWGKVSSPGESGAEGCAPGSESVKSR</sequence>
<organism evidence="2 3">
    <name type="scientific">Saguinus oedipus</name>
    <name type="common">Cotton-top tamarin</name>
    <name type="synonym">Oedipomidas oedipus</name>
    <dbReference type="NCBI Taxonomy" id="9490"/>
    <lineage>
        <taxon>Eukaryota</taxon>
        <taxon>Metazoa</taxon>
        <taxon>Chordata</taxon>
        <taxon>Craniata</taxon>
        <taxon>Vertebrata</taxon>
        <taxon>Euteleostomi</taxon>
        <taxon>Mammalia</taxon>
        <taxon>Eutheria</taxon>
        <taxon>Euarchontoglires</taxon>
        <taxon>Primates</taxon>
        <taxon>Haplorrhini</taxon>
        <taxon>Platyrrhini</taxon>
        <taxon>Cebidae</taxon>
        <taxon>Callitrichinae</taxon>
        <taxon>Saguinus</taxon>
    </lineage>
</organism>
<comment type="caution">
    <text evidence="2">The sequence shown here is derived from an EMBL/GenBank/DDBJ whole genome shotgun (WGS) entry which is preliminary data.</text>
</comment>
<dbReference type="EMBL" id="JASSZA010000052">
    <property type="protein sequence ID" value="KAK2081828.1"/>
    <property type="molecule type" value="Genomic_DNA"/>
</dbReference>
<name>A0ABQ9TAR3_SAGOE</name>
<accession>A0ABQ9TAR3</accession>
<evidence type="ECO:0008006" key="4">
    <source>
        <dbReference type="Google" id="ProtNLM"/>
    </source>
</evidence>
<evidence type="ECO:0000313" key="2">
    <source>
        <dbReference type="EMBL" id="KAK2081828.1"/>
    </source>
</evidence>
<feature type="non-terminal residue" evidence="2">
    <location>
        <position position="145"/>
    </location>
</feature>
<evidence type="ECO:0000256" key="1">
    <source>
        <dbReference type="SAM" id="MobiDB-lite"/>
    </source>
</evidence>
<dbReference type="Proteomes" id="UP001266305">
    <property type="component" value="Unassembled WGS sequence"/>
</dbReference>
<proteinExistence type="predicted"/>
<evidence type="ECO:0000313" key="3">
    <source>
        <dbReference type="Proteomes" id="UP001266305"/>
    </source>
</evidence>
<gene>
    <name evidence="2" type="ORF">P7K49_039837</name>
</gene>
<keyword evidence="3" id="KW-1185">Reference proteome</keyword>
<protein>
    <recommendedName>
        <fullName evidence="4">Secreted protein</fullName>
    </recommendedName>
</protein>